<comment type="caution">
    <text evidence="1">The sequence shown here is derived from an EMBL/GenBank/DDBJ whole genome shotgun (WGS) entry which is preliminary data.</text>
</comment>
<accession>X0WXD1</accession>
<reference evidence="1" key="1">
    <citation type="journal article" date="2014" name="Front. Microbiol.">
        <title>High frequency of phylogenetically diverse reductive dehalogenase-homologous genes in deep subseafloor sedimentary metagenomes.</title>
        <authorList>
            <person name="Kawai M."/>
            <person name="Futagami T."/>
            <person name="Toyoda A."/>
            <person name="Takaki Y."/>
            <person name="Nishi S."/>
            <person name="Hori S."/>
            <person name="Arai W."/>
            <person name="Tsubouchi T."/>
            <person name="Morono Y."/>
            <person name="Uchiyama I."/>
            <person name="Ito T."/>
            <person name="Fujiyama A."/>
            <person name="Inagaki F."/>
            <person name="Takami H."/>
        </authorList>
    </citation>
    <scope>NUCLEOTIDE SEQUENCE</scope>
    <source>
        <strain evidence="1">Expedition CK06-06</strain>
    </source>
</reference>
<name>X0WXD1_9ZZZZ</name>
<dbReference type="AlphaFoldDB" id="X0WXD1"/>
<evidence type="ECO:0000313" key="1">
    <source>
        <dbReference type="EMBL" id="GAG35604.1"/>
    </source>
</evidence>
<gene>
    <name evidence="1" type="ORF">S01H1_68884</name>
</gene>
<proteinExistence type="predicted"/>
<sequence length="56" mass="6144">AVRLTLEAGDIKATSSVNKPNACQIVCDQLEKFGIGIDTVLGAWRDREYKPGPRQN</sequence>
<dbReference type="EMBL" id="BARS01045697">
    <property type="protein sequence ID" value="GAG35604.1"/>
    <property type="molecule type" value="Genomic_DNA"/>
</dbReference>
<organism evidence="1">
    <name type="scientific">marine sediment metagenome</name>
    <dbReference type="NCBI Taxonomy" id="412755"/>
    <lineage>
        <taxon>unclassified sequences</taxon>
        <taxon>metagenomes</taxon>
        <taxon>ecological metagenomes</taxon>
    </lineage>
</organism>
<protein>
    <submittedName>
        <fullName evidence="1">Uncharacterized protein</fullName>
    </submittedName>
</protein>
<feature type="non-terminal residue" evidence="1">
    <location>
        <position position="1"/>
    </location>
</feature>